<feature type="transmembrane region" description="Helical" evidence="16">
    <location>
        <begin position="130"/>
        <end position="151"/>
    </location>
</feature>
<keyword evidence="10 16" id="KW-0472">Membrane</keyword>
<comment type="subcellular location">
    <subcellularLocation>
        <location evidence="2 16">Membrane</location>
        <topology evidence="2 16">Multi-pass membrane protein</topology>
    </subcellularLocation>
</comment>
<evidence type="ECO:0000256" key="7">
    <source>
        <dbReference type="ARBA" id="ARBA00022989"/>
    </source>
</evidence>
<dbReference type="STRING" id="568069.A0A1J1IH58"/>
<feature type="transmembrane region" description="Helical" evidence="16">
    <location>
        <begin position="171"/>
        <end position="193"/>
    </location>
</feature>
<keyword evidence="12 16" id="KW-0675">Receptor</keyword>
<evidence type="ECO:0000256" key="13">
    <source>
        <dbReference type="ARBA" id="ARBA00023180"/>
    </source>
</evidence>
<feature type="transmembrane region" description="Helical" evidence="16">
    <location>
        <begin position="53"/>
        <end position="80"/>
    </location>
</feature>
<keyword evidence="11" id="KW-1015">Disulfide bond</keyword>
<dbReference type="InterPro" id="IPR000276">
    <property type="entry name" value="GPCR_Rhodpsn"/>
</dbReference>
<evidence type="ECO:0000256" key="3">
    <source>
        <dbReference type="ARBA" id="ARBA00022543"/>
    </source>
</evidence>
<dbReference type="GO" id="GO:0007602">
    <property type="term" value="P:phototransduction"/>
    <property type="evidence" value="ECO:0007669"/>
    <property type="project" value="UniProtKB-KW"/>
</dbReference>
<dbReference type="OrthoDB" id="9996086at2759"/>
<keyword evidence="19" id="KW-1185">Reference proteome</keyword>
<dbReference type="Proteomes" id="UP000183832">
    <property type="component" value="Unassembled WGS sequence"/>
</dbReference>
<feature type="transmembrane region" description="Helical" evidence="16">
    <location>
        <begin position="282"/>
        <end position="305"/>
    </location>
</feature>
<evidence type="ECO:0000256" key="14">
    <source>
        <dbReference type="ARBA" id="ARBA00023224"/>
    </source>
</evidence>
<keyword evidence="15" id="KW-0844">Vision</keyword>
<organism evidence="18 19">
    <name type="scientific">Clunio marinus</name>
    <dbReference type="NCBI Taxonomy" id="568069"/>
    <lineage>
        <taxon>Eukaryota</taxon>
        <taxon>Metazoa</taxon>
        <taxon>Ecdysozoa</taxon>
        <taxon>Arthropoda</taxon>
        <taxon>Hexapoda</taxon>
        <taxon>Insecta</taxon>
        <taxon>Pterygota</taxon>
        <taxon>Neoptera</taxon>
        <taxon>Endopterygota</taxon>
        <taxon>Diptera</taxon>
        <taxon>Nematocera</taxon>
        <taxon>Chironomoidea</taxon>
        <taxon>Chironomidae</taxon>
        <taxon>Clunio</taxon>
    </lineage>
</organism>
<keyword evidence="9 16" id="KW-0297">G-protein coupled receptor</keyword>
<gene>
    <name evidence="18" type="primary">similar to Opsin-1</name>
    <name evidence="18" type="ORF">CLUMA_CG011148</name>
</gene>
<dbReference type="GO" id="GO:0016020">
    <property type="term" value="C:membrane"/>
    <property type="evidence" value="ECO:0007669"/>
    <property type="project" value="UniProtKB-SubCell"/>
</dbReference>
<evidence type="ECO:0000256" key="8">
    <source>
        <dbReference type="ARBA" id="ARBA00022991"/>
    </source>
</evidence>
<feature type="domain" description="G-protein coupled receptors family 1 profile" evidence="17">
    <location>
        <begin position="72"/>
        <end position="334"/>
    </location>
</feature>
<dbReference type="InterPro" id="IPR001760">
    <property type="entry name" value="Opsin"/>
</dbReference>
<name>A0A1J1IH58_9DIPT</name>
<evidence type="ECO:0000256" key="1">
    <source>
        <dbReference type="ARBA" id="ARBA00002881"/>
    </source>
</evidence>
<dbReference type="AlphaFoldDB" id="A0A1J1IH58"/>
<keyword evidence="5 16" id="KW-0812">Transmembrane</keyword>
<evidence type="ECO:0000259" key="17">
    <source>
        <dbReference type="PROSITE" id="PS50262"/>
    </source>
</evidence>
<keyword evidence="3 16" id="KW-0600">Photoreceptor protein</keyword>
<proteinExistence type="inferred from homology"/>
<feature type="transmembrane region" description="Helical" evidence="16">
    <location>
        <begin position="317"/>
        <end position="337"/>
    </location>
</feature>
<dbReference type="PANTHER" id="PTHR24240">
    <property type="entry name" value="OPSIN"/>
    <property type="match status" value="1"/>
</dbReference>
<dbReference type="PROSITE" id="PS00237">
    <property type="entry name" value="G_PROTEIN_RECEP_F1_1"/>
    <property type="match status" value="1"/>
</dbReference>
<dbReference type="GO" id="GO:0008020">
    <property type="term" value="F:G protein-coupled photoreceptor activity"/>
    <property type="evidence" value="ECO:0007669"/>
    <property type="project" value="UniProtKB-ARBA"/>
</dbReference>
<evidence type="ECO:0000256" key="6">
    <source>
        <dbReference type="ARBA" id="ARBA00022925"/>
    </source>
</evidence>
<dbReference type="PROSITE" id="PS00238">
    <property type="entry name" value="OPSIN"/>
    <property type="match status" value="1"/>
</dbReference>
<dbReference type="PROSITE" id="PS50262">
    <property type="entry name" value="G_PROTEIN_RECEP_F1_2"/>
    <property type="match status" value="1"/>
</dbReference>
<dbReference type="PRINTS" id="PR00238">
    <property type="entry name" value="OPSIN"/>
</dbReference>
<feature type="transmembrane region" description="Helical" evidence="16">
    <location>
        <begin position="220"/>
        <end position="243"/>
    </location>
</feature>
<dbReference type="InterPro" id="IPR001391">
    <property type="entry name" value="Opsin_lateye"/>
</dbReference>
<keyword evidence="13" id="KW-0325">Glycoprotein</keyword>
<evidence type="ECO:0000256" key="2">
    <source>
        <dbReference type="ARBA" id="ARBA00004141"/>
    </source>
</evidence>
<keyword evidence="7 16" id="KW-1133">Transmembrane helix</keyword>
<keyword evidence="4 16" id="KW-0716">Sensory transduction</keyword>
<keyword evidence="14 16" id="KW-0807">Transducer</keyword>
<evidence type="ECO:0000256" key="4">
    <source>
        <dbReference type="ARBA" id="ARBA00022606"/>
    </source>
</evidence>
<accession>A0A1J1IH58</accession>
<dbReference type="Pfam" id="PF00001">
    <property type="entry name" value="7tm_1"/>
    <property type="match status" value="1"/>
</dbReference>
<evidence type="ECO:0000256" key="15">
    <source>
        <dbReference type="ARBA" id="ARBA00023305"/>
    </source>
</evidence>
<dbReference type="FunFam" id="1.20.1070.10:FF:000044">
    <property type="entry name" value="Opsin, ultraviolet-sensitive"/>
    <property type="match status" value="1"/>
</dbReference>
<evidence type="ECO:0000256" key="16">
    <source>
        <dbReference type="RuleBase" id="RU004951"/>
    </source>
</evidence>
<dbReference type="GO" id="GO:0007601">
    <property type="term" value="P:visual perception"/>
    <property type="evidence" value="ECO:0007669"/>
    <property type="project" value="UniProtKB-KW"/>
</dbReference>
<dbReference type="CDD" id="cd15079">
    <property type="entry name" value="7tmA_photoreceptors_insect"/>
    <property type="match status" value="1"/>
</dbReference>
<evidence type="ECO:0000256" key="10">
    <source>
        <dbReference type="ARBA" id="ARBA00023136"/>
    </source>
</evidence>
<reference evidence="18 19" key="1">
    <citation type="submission" date="2015-04" db="EMBL/GenBank/DDBJ databases">
        <authorList>
            <person name="Syromyatnikov M.Y."/>
            <person name="Popov V.N."/>
        </authorList>
    </citation>
    <scope>NUCLEOTIDE SEQUENCE [LARGE SCALE GENOMIC DNA]</scope>
</reference>
<dbReference type="SUPFAM" id="SSF81321">
    <property type="entry name" value="Family A G protein-coupled receptor-like"/>
    <property type="match status" value="1"/>
</dbReference>
<dbReference type="EMBL" id="CVRI01000047">
    <property type="protein sequence ID" value="CRK97769.1"/>
    <property type="molecule type" value="Genomic_DNA"/>
</dbReference>
<dbReference type="InterPro" id="IPR017452">
    <property type="entry name" value="GPCR_Rhodpsn_7TM"/>
</dbReference>
<evidence type="ECO:0000256" key="5">
    <source>
        <dbReference type="ARBA" id="ARBA00022692"/>
    </source>
</evidence>
<comment type="similarity">
    <text evidence="16">Belongs to the G-protein coupled receptor 1 family. Opsin subfamily.</text>
</comment>
<evidence type="ECO:0000256" key="12">
    <source>
        <dbReference type="ARBA" id="ARBA00023170"/>
    </source>
</evidence>
<dbReference type="InterPro" id="IPR027430">
    <property type="entry name" value="Retinal_BS"/>
</dbReference>
<sequence length="382" mass="42705">MAYNLGQQAFNIPSWQITSPGIMGNLTVVDKVPQEMMSLIDPHWYQFPPMNPLWHSILGFAIGLFLIIALLGNMCVIYIFTKTKTLRTPSNLFVVNLAVSDFMIMFTMGPPMVVNCYHETWVFGPLMCQLYGMAGSLFGCVSIWTMTMIAFDRYNVIVKGLSAKPLSHGSAVFKIFVVWVASAVWTVLPLFGWNRYVPEGNMTACGTDYLSKGWESRSYVLVYGIWVYFLPLLMIIYSYYFILKAVGKHEKNMREQAKKMNVASLRSAENSSQSTECKLAKIALMTISLWFMAWTPYLIINFAGIFDLTALSPLATIWGSLFAKANAIYNPIVYGISHPKYRAALLKTFPSLACGSDNDNDTQSVASGVTTVAEEKAEKPTA</sequence>
<dbReference type="PRINTS" id="PR00237">
    <property type="entry name" value="GPCRRHODOPSN"/>
</dbReference>
<evidence type="ECO:0000313" key="19">
    <source>
        <dbReference type="Proteomes" id="UP000183832"/>
    </source>
</evidence>
<keyword evidence="6 16" id="KW-0681">Retinal protein</keyword>
<dbReference type="Gene3D" id="1.20.1070.10">
    <property type="entry name" value="Rhodopsin 7-helix transmembrane proteins"/>
    <property type="match status" value="1"/>
</dbReference>
<protein>
    <submittedName>
        <fullName evidence="18">CLUMA_CG011148, isoform B</fullName>
    </submittedName>
</protein>
<comment type="function">
    <text evidence="1">Visual pigments are the light-absorbing molecules that mediate vision. They consist of an apoprotein, opsin, covalently linked to cis-retinal.</text>
</comment>
<evidence type="ECO:0000256" key="11">
    <source>
        <dbReference type="ARBA" id="ARBA00023157"/>
    </source>
</evidence>
<evidence type="ECO:0000256" key="9">
    <source>
        <dbReference type="ARBA" id="ARBA00023040"/>
    </source>
</evidence>
<evidence type="ECO:0000313" key="18">
    <source>
        <dbReference type="EMBL" id="CRK97769.1"/>
    </source>
</evidence>
<feature type="transmembrane region" description="Helical" evidence="16">
    <location>
        <begin position="92"/>
        <end position="110"/>
    </location>
</feature>
<dbReference type="InterPro" id="IPR050125">
    <property type="entry name" value="GPCR_opsins"/>
</dbReference>
<dbReference type="PRINTS" id="PR00578">
    <property type="entry name" value="OPSINLTRLEYE"/>
</dbReference>
<keyword evidence="8 16" id="KW-0157">Chromophore</keyword>